<dbReference type="AlphaFoldDB" id="A0A2T5VE55"/>
<dbReference type="InterPro" id="IPR025484">
    <property type="entry name" value="DUF4376"/>
</dbReference>
<reference evidence="2 3" key="1">
    <citation type="submission" date="2018-04" db="EMBL/GenBank/DDBJ databases">
        <title>Genomic Encyclopedia of Archaeal and Bacterial Type Strains, Phase II (KMG-II): from individual species to whole genera.</title>
        <authorList>
            <person name="Goeker M."/>
        </authorList>
    </citation>
    <scope>NUCLEOTIDE SEQUENCE [LARGE SCALE GENOMIC DNA]</scope>
    <source>
        <strain evidence="2 3">DSM 23382</strain>
    </source>
</reference>
<accession>A0A2T5VE55</accession>
<name>A0A2T5VE55_9HYPH</name>
<gene>
    <name evidence="2" type="ORF">C8N35_10175</name>
</gene>
<dbReference type="OrthoDB" id="8404436at2"/>
<keyword evidence="3" id="KW-1185">Reference proteome</keyword>
<evidence type="ECO:0000313" key="3">
    <source>
        <dbReference type="Proteomes" id="UP000244081"/>
    </source>
</evidence>
<sequence length="200" mass="20710">MKYALVIDGIARTISKVPVWSVAPQEAVEEIAETDADGETIILQPARAAVVGVIADGWQEVEDDVFAGYVRSDDGTWSAPPAPAPSADELKAYLASIRFDAETGGLVVDTMEIATDRDSQGKILAARVKAGAEAGFSTTWKALNGWFALDAAAIVALSDAVLAHVAACFAAEETVSAAIKAGDVTTREAVDAAFEAARGG</sequence>
<proteinExistence type="predicted"/>
<dbReference type="Proteomes" id="UP000244081">
    <property type="component" value="Unassembled WGS sequence"/>
</dbReference>
<feature type="domain" description="DUF4376" evidence="1">
    <location>
        <begin position="89"/>
        <end position="193"/>
    </location>
</feature>
<dbReference type="Pfam" id="PF14301">
    <property type="entry name" value="DUF4376"/>
    <property type="match status" value="1"/>
</dbReference>
<evidence type="ECO:0000259" key="1">
    <source>
        <dbReference type="Pfam" id="PF14301"/>
    </source>
</evidence>
<comment type="caution">
    <text evidence="2">The sequence shown here is derived from an EMBL/GenBank/DDBJ whole genome shotgun (WGS) entry which is preliminary data.</text>
</comment>
<protein>
    <submittedName>
        <fullName evidence="2">Uncharacterized protein DUF4376</fullName>
    </submittedName>
</protein>
<dbReference type="EMBL" id="QAYG01000001">
    <property type="protein sequence ID" value="PTW62042.1"/>
    <property type="molecule type" value="Genomic_DNA"/>
</dbReference>
<dbReference type="RefSeq" id="WP_107987665.1">
    <property type="nucleotide sequence ID" value="NZ_QAYG01000001.1"/>
</dbReference>
<evidence type="ECO:0000313" key="2">
    <source>
        <dbReference type="EMBL" id="PTW62042.1"/>
    </source>
</evidence>
<organism evidence="2 3">
    <name type="scientific">Breoghania corrubedonensis</name>
    <dbReference type="NCBI Taxonomy" id="665038"/>
    <lineage>
        <taxon>Bacteria</taxon>
        <taxon>Pseudomonadati</taxon>
        <taxon>Pseudomonadota</taxon>
        <taxon>Alphaproteobacteria</taxon>
        <taxon>Hyphomicrobiales</taxon>
        <taxon>Stappiaceae</taxon>
        <taxon>Breoghania</taxon>
    </lineage>
</organism>